<feature type="transmembrane region" description="Helical" evidence="4">
    <location>
        <begin position="349"/>
        <end position="368"/>
    </location>
</feature>
<dbReference type="GO" id="GO:0005886">
    <property type="term" value="C:plasma membrane"/>
    <property type="evidence" value="ECO:0007669"/>
    <property type="project" value="TreeGrafter"/>
</dbReference>
<dbReference type="PANTHER" id="PTHR23521">
    <property type="entry name" value="TRANSPORTER MFS SUPERFAMILY"/>
    <property type="match status" value="1"/>
</dbReference>
<feature type="transmembrane region" description="Helical" evidence="4">
    <location>
        <begin position="126"/>
        <end position="149"/>
    </location>
</feature>
<keyword evidence="1 4" id="KW-0812">Transmembrane</keyword>
<feature type="transmembrane region" description="Helical" evidence="4">
    <location>
        <begin position="228"/>
        <end position="246"/>
    </location>
</feature>
<keyword evidence="7" id="KW-1185">Reference proteome</keyword>
<dbReference type="SUPFAM" id="SSF103473">
    <property type="entry name" value="MFS general substrate transporter"/>
    <property type="match status" value="1"/>
</dbReference>
<dbReference type="Pfam" id="PF07690">
    <property type="entry name" value="MFS_1"/>
    <property type="match status" value="1"/>
</dbReference>
<evidence type="ECO:0000313" key="7">
    <source>
        <dbReference type="Proteomes" id="UP000297564"/>
    </source>
</evidence>
<evidence type="ECO:0000259" key="5">
    <source>
        <dbReference type="PROSITE" id="PS50850"/>
    </source>
</evidence>
<protein>
    <submittedName>
        <fullName evidence="6">MFS transporter</fullName>
    </submittedName>
</protein>
<reference evidence="6 7" key="1">
    <citation type="submission" date="2019-03" db="EMBL/GenBank/DDBJ databases">
        <title>Ramlibacter rhizophilus CCTCC AB2015357, whole genome shotgun sequence.</title>
        <authorList>
            <person name="Zhang X."/>
            <person name="Feng G."/>
            <person name="Zhu H."/>
        </authorList>
    </citation>
    <scope>NUCLEOTIDE SEQUENCE [LARGE SCALE GENOMIC DNA]</scope>
    <source>
        <strain evidence="6 7">CCTCC AB2015357</strain>
    </source>
</reference>
<dbReference type="Gene3D" id="1.20.1250.20">
    <property type="entry name" value="MFS general substrate transporter like domains"/>
    <property type="match status" value="2"/>
</dbReference>
<feature type="transmembrane region" description="Helical" evidence="4">
    <location>
        <begin position="40"/>
        <end position="62"/>
    </location>
</feature>
<feature type="transmembrane region" description="Helical" evidence="4">
    <location>
        <begin position="161"/>
        <end position="182"/>
    </location>
</feature>
<feature type="transmembrane region" description="Helical" evidence="4">
    <location>
        <begin position="252"/>
        <end position="277"/>
    </location>
</feature>
<feature type="domain" description="Major facilitator superfamily (MFS) profile" evidence="5">
    <location>
        <begin position="36"/>
        <end position="406"/>
    </location>
</feature>
<feature type="transmembrane region" description="Helical" evidence="4">
    <location>
        <begin position="289"/>
        <end position="311"/>
    </location>
</feature>
<sequence length="406" mass="40386">MTAIRPDNGARRPSAATARVGIAHEPGPAAPSRMAVVWRLAMATSLMVLAYGMTAPLLAVLLQRAGHSTAVIGAFAMLPLLMVALLIPAMPRLLAHWGVLRVYRWGSALQLLAALGYVAGSGLWTWAAASVAGGIAVAGLWNGTEALLAREAPPEQRGRVMGLYQTGMGAAFALGPFVPGLVGAPPQALLLGAAALVAACCLIAFTIPDHHVQEPPPGQAGTWHALRAVPALAALAFVGGTFEAGLSSVSAAYAASGGLGLGAAASVAGAIGVGSFLCQYPAGLAADRFAPRAVFVTASLLLLGASLLVALADRLPWVLWAAGAVWGGVGGALYTLTMVQVAHAFSGRAVAGGAAAMITGYTLGGTVGPLASGAILAAGGAPALSVLLCAAATLGLLAARRMRPGA</sequence>
<evidence type="ECO:0000313" key="6">
    <source>
        <dbReference type="EMBL" id="TFY99578.1"/>
    </source>
</evidence>
<evidence type="ECO:0000256" key="2">
    <source>
        <dbReference type="ARBA" id="ARBA00022989"/>
    </source>
</evidence>
<keyword evidence="3 4" id="KW-0472">Membrane</keyword>
<dbReference type="EMBL" id="SMLL01000004">
    <property type="protein sequence ID" value="TFY99578.1"/>
    <property type="molecule type" value="Genomic_DNA"/>
</dbReference>
<feature type="transmembrane region" description="Helical" evidence="4">
    <location>
        <begin position="188"/>
        <end position="207"/>
    </location>
</feature>
<dbReference type="OrthoDB" id="8878646at2"/>
<name>A0A4Z0BNR7_9BURK</name>
<comment type="caution">
    <text evidence="6">The sequence shown here is derived from an EMBL/GenBank/DDBJ whole genome shotgun (WGS) entry which is preliminary data.</text>
</comment>
<gene>
    <name evidence="6" type="ORF">EZ242_10520</name>
</gene>
<evidence type="ECO:0000256" key="3">
    <source>
        <dbReference type="ARBA" id="ARBA00023136"/>
    </source>
</evidence>
<dbReference type="Proteomes" id="UP000297564">
    <property type="component" value="Unassembled WGS sequence"/>
</dbReference>
<dbReference type="PROSITE" id="PS50850">
    <property type="entry name" value="MFS"/>
    <property type="match status" value="1"/>
</dbReference>
<organism evidence="6 7">
    <name type="scientific">Ramlibacter rhizophilus</name>
    <dbReference type="NCBI Taxonomy" id="1781167"/>
    <lineage>
        <taxon>Bacteria</taxon>
        <taxon>Pseudomonadati</taxon>
        <taxon>Pseudomonadota</taxon>
        <taxon>Betaproteobacteria</taxon>
        <taxon>Burkholderiales</taxon>
        <taxon>Comamonadaceae</taxon>
        <taxon>Ramlibacter</taxon>
    </lineage>
</organism>
<proteinExistence type="predicted"/>
<accession>A0A4Z0BNR7</accession>
<dbReference type="PANTHER" id="PTHR23521:SF2">
    <property type="entry name" value="TRANSPORTER MFS SUPERFAMILY"/>
    <property type="match status" value="1"/>
</dbReference>
<keyword evidence="2 4" id="KW-1133">Transmembrane helix</keyword>
<feature type="transmembrane region" description="Helical" evidence="4">
    <location>
        <begin position="68"/>
        <end position="90"/>
    </location>
</feature>
<dbReference type="AlphaFoldDB" id="A0A4Z0BNR7"/>
<evidence type="ECO:0000256" key="1">
    <source>
        <dbReference type="ARBA" id="ARBA00022692"/>
    </source>
</evidence>
<dbReference type="GO" id="GO:0022857">
    <property type="term" value="F:transmembrane transporter activity"/>
    <property type="evidence" value="ECO:0007669"/>
    <property type="project" value="InterPro"/>
</dbReference>
<dbReference type="InterPro" id="IPR011701">
    <property type="entry name" value="MFS"/>
</dbReference>
<dbReference type="RefSeq" id="WP_135285121.1">
    <property type="nucleotide sequence ID" value="NZ_SMLL01000004.1"/>
</dbReference>
<feature type="transmembrane region" description="Helical" evidence="4">
    <location>
        <begin position="374"/>
        <end position="399"/>
    </location>
</feature>
<dbReference type="InterPro" id="IPR036259">
    <property type="entry name" value="MFS_trans_sf"/>
</dbReference>
<evidence type="ECO:0000256" key="4">
    <source>
        <dbReference type="SAM" id="Phobius"/>
    </source>
</evidence>
<dbReference type="InterPro" id="IPR020846">
    <property type="entry name" value="MFS_dom"/>
</dbReference>
<feature type="transmembrane region" description="Helical" evidence="4">
    <location>
        <begin position="317"/>
        <end position="337"/>
    </location>
</feature>